<dbReference type="PANTHER" id="PTHR43625">
    <property type="entry name" value="AFLATOXIN B1 ALDEHYDE REDUCTASE"/>
    <property type="match status" value="1"/>
</dbReference>
<dbReference type="RefSeq" id="XP_033677097.1">
    <property type="nucleotide sequence ID" value="XM_033820207.1"/>
</dbReference>
<dbReference type="AlphaFoldDB" id="A0A6A6HWZ1"/>
<dbReference type="OrthoDB" id="37537at2759"/>
<dbReference type="InterPro" id="IPR023210">
    <property type="entry name" value="NADP_OxRdtase_dom"/>
</dbReference>
<proteinExistence type="predicted"/>
<dbReference type="Pfam" id="PF00248">
    <property type="entry name" value="Aldo_ket_red"/>
    <property type="match status" value="1"/>
</dbReference>
<sequence length="346" mass="38017">MSPKPVSLRQLGQNGPSVPAMGFGLMGLSGAYGTPPSDEERFKVLDRAYELGATFWDTADAYLDNEELIGKWFKRTGKRDEIFLASKFGIQMNGVQFKGIDSSASYCRQACEKSLERLGVDCIDLYYAHRVNPQTPIEETMRAMAELQAEGKIKRIGLCEVSPTTLQRAVKIAPVAAVQMEYSPFVREIEGPPHGPPLLQACRKLGIATVCSSPLGRGLLTGTFMTRESVSGADDLRGQHFPWFSEDNIDANAKLMGQFKAMAEGKGCTAAQLALAWTLKQGEDVIPIPGTKKIKYLEENWAALGVQLSDGDEKEIRKFVENAELAGYRSMDVAKVFAFVETKEEA</sequence>
<evidence type="ECO:0000313" key="4">
    <source>
        <dbReference type="Proteomes" id="UP000800094"/>
    </source>
</evidence>
<gene>
    <name evidence="3" type="ORF">BU26DRAFT_165867</name>
</gene>
<accession>A0A6A6HWZ1</accession>
<dbReference type="InterPro" id="IPR036812">
    <property type="entry name" value="NAD(P)_OxRdtase_dom_sf"/>
</dbReference>
<keyword evidence="1" id="KW-0560">Oxidoreductase</keyword>
<dbReference type="GO" id="GO:0005737">
    <property type="term" value="C:cytoplasm"/>
    <property type="evidence" value="ECO:0007669"/>
    <property type="project" value="TreeGrafter"/>
</dbReference>
<organism evidence="3 4">
    <name type="scientific">Trematosphaeria pertusa</name>
    <dbReference type="NCBI Taxonomy" id="390896"/>
    <lineage>
        <taxon>Eukaryota</taxon>
        <taxon>Fungi</taxon>
        <taxon>Dikarya</taxon>
        <taxon>Ascomycota</taxon>
        <taxon>Pezizomycotina</taxon>
        <taxon>Dothideomycetes</taxon>
        <taxon>Pleosporomycetidae</taxon>
        <taxon>Pleosporales</taxon>
        <taxon>Massarineae</taxon>
        <taxon>Trematosphaeriaceae</taxon>
        <taxon>Trematosphaeria</taxon>
    </lineage>
</organism>
<protein>
    <submittedName>
        <fullName evidence="3">Putative aldo/keto reductase</fullName>
    </submittedName>
</protein>
<reference evidence="3" key="1">
    <citation type="journal article" date="2020" name="Stud. Mycol.">
        <title>101 Dothideomycetes genomes: a test case for predicting lifestyles and emergence of pathogens.</title>
        <authorList>
            <person name="Haridas S."/>
            <person name="Albert R."/>
            <person name="Binder M."/>
            <person name="Bloem J."/>
            <person name="Labutti K."/>
            <person name="Salamov A."/>
            <person name="Andreopoulos B."/>
            <person name="Baker S."/>
            <person name="Barry K."/>
            <person name="Bills G."/>
            <person name="Bluhm B."/>
            <person name="Cannon C."/>
            <person name="Castanera R."/>
            <person name="Culley D."/>
            <person name="Daum C."/>
            <person name="Ezra D."/>
            <person name="Gonzalez J."/>
            <person name="Henrissat B."/>
            <person name="Kuo A."/>
            <person name="Liang C."/>
            <person name="Lipzen A."/>
            <person name="Lutzoni F."/>
            <person name="Magnuson J."/>
            <person name="Mondo S."/>
            <person name="Nolan M."/>
            <person name="Ohm R."/>
            <person name="Pangilinan J."/>
            <person name="Park H.-J."/>
            <person name="Ramirez L."/>
            <person name="Alfaro M."/>
            <person name="Sun H."/>
            <person name="Tritt A."/>
            <person name="Yoshinaga Y."/>
            <person name="Zwiers L.-H."/>
            <person name="Turgeon B."/>
            <person name="Goodwin S."/>
            <person name="Spatafora J."/>
            <person name="Crous P."/>
            <person name="Grigoriev I."/>
        </authorList>
    </citation>
    <scope>NUCLEOTIDE SEQUENCE</scope>
    <source>
        <strain evidence="3">CBS 122368</strain>
    </source>
</reference>
<dbReference type="InterPro" id="IPR050791">
    <property type="entry name" value="Aldo-Keto_reductase"/>
</dbReference>
<dbReference type="Gene3D" id="3.20.20.100">
    <property type="entry name" value="NADP-dependent oxidoreductase domain"/>
    <property type="match status" value="1"/>
</dbReference>
<evidence type="ECO:0000259" key="2">
    <source>
        <dbReference type="Pfam" id="PF00248"/>
    </source>
</evidence>
<dbReference type="GO" id="GO:0016491">
    <property type="term" value="F:oxidoreductase activity"/>
    <property type="evidence" value="ECO:0007669"/>
    <property type="project" value="UniProtKB-KW"/>
</dbReference>
<evidence type="ECO:0000256" key="1">
    <source>
        <dbReference type="ARBA" id="ARBA00023002"/>
    </source>
</evidence>
<dbReference type="Proteomes" id="UP000800094">
    <property type="component" value="Unassembled WGS sequence"/>
</dbReference>
<dbReference type="GeneID" id="54573537"/>
<keyword evidence="4" id="KW-1185">Reference proteome</keyword>
<feature type="domain" description="NADP-dependent oxidoreductase" evidence="2">
    <location>
        <begin position="21"/>
        <end position="320"/>
    </location>
</feature>
<dbReference type="SUPFAM" id="SSF51430">
    <property type="entry name" value="NAD(P)-linked oxidoreductase"/>
    <property type="match status" value="1"/>
</dbReference>
<dbReference type="PANTHER" id="PTHR43625:SF40">
    <property type="entry name" value="ALDO-KETO REDUCTASE YAKC [NADP(+)]"/>
    <property type="match status" value="1"/>
</dbReference>
<evidence type="ECO:0000313" key="3">
    <source>
        <dbReference type="EMBL" id="KAF2242093.1"/>
    </source>
</evidence>
<name>A0A6A6HWZ1_9PLEO</name>
<dbReference type="EMBL" id="ML987209">
    <property type="protein sequence ID" value="KAF2242093.1"/>
    <property type="molecule type" value="Genomic_DNA"/>
</dbReference>